<dbReference type="AlphaFoldDB" id="A0A9P0YJ98"/>
<accession>A0A9P0YJ98</accession>
<dbReference type="OrthoDB" id="691424at2759"/>
<keyword evidence="2" id="KW-1185">Reference proteome</keyword>
<dbReference type="NCBIfam" id="TIGR01615">
    <property type="entry name" value="A_thal_3542"/>
    <property type="match status" value="1"/>
</dbReference>
<evidence type="ECO:0000313" key="2">
    <source>
        <dbReference type="Proteomes" id="UP001152484"/>
    </source>
</evidence>
<dbReference type="PANTHER" id="PTHR31579">
    <property type="entry name" value="OS03G0796600 PROTEIN"/>
    <property type="match status" value="1"/>
</dbReference>
<name>A0A9P0YJ98_CUSEU</name>
<dbReference type="Pfam" id="PF04720">
    <property type="entry name" value="PDDEXK_6"/>
    <property type="match status" value="1"/>
</dbReference>
<gene>
    <name evidence="1" type="ORF">CEURO_LOCUS1512</name>
</gene>
<dbReference type="PANTHER" id="PTHR31579:SF2">
    <property type="entry name" value="DUF506 FAMILY PROTEIN"/>
    <property type="match status" value="1"/>
</dbReference>
<proteinExistence type="predicted"/>
<evidence type="ECO:0000313" key="1">
    <source>
        <dbReference type="EMBL" id="CAH9060069.1"/>
    </source>
</evidence>
<comment type="caution">
    <text evidence="1">The sequence shown here is derived from an EMBL/GenBank/DDBJ whole genome shotgun (WGS) entry which is preliminary data.</text>
</comment>
<organism evidence="1 2">
    <name type="scientific">Cuscuta europaea</name>
    <name type="common">European dodder</name>
    <dbReference type="NCBI Taxonomy" id="41803"/>
    <lineage>
        <taxon>Eukaryota</taxon>
        <taxon>Viridiplantae</taxon>
        <taxon>Streptophyta</taxon>
        <taxon>Embryophyta</taxon>
        <taxon>Tracheophyta</taxon>
        <taxon>Spermatophyta</taxon>
        <taxon>Magnoliopsida</taxon>
        <taxon>eudicotyledons</taxon>
        <taxon>Gunneridae</taxon>
        <taxon>Pentapetalae</taxon>
        <taxon>asterids</taxon>
        <taxon>lamiids</taxon>
        <taxon>Solanales</taxon>
        <taxon>Convolvulaceae</taxon>
        <taxon>Cuscuteae</taxon>
        <taxon>Cuscuta</taxon>
        <taxon>Cuscuta subgen. Cuscuta</taxon>
    </lineage>
</organism>
<dbReference type="InterPro" id="IPR006502">
    <property type="entry name" value="PDDEXK-like"/>
</dbReference>
<dbReference type="Proteomes" id="UP001152484">
    <property type="component" value="Unassembled WGS sequence"/>
</dbReference>
<dbReference type="EMBL" id="CAMAPE010000004">
    <property type="protein sequence ID" value="CAH9060069.1"/>
    <property type="molecule type" value="Genomic_DNA"/>
</dbReference>
<reference evidence="1" key="1">
    <citation type="submission" date="2022-07" db="EMBL/GenBank/DDBJ databases">
        <authorList>
            <person name="Macas J."/>
            <person name="Novak P."/>
            <person name="Neumann P."/>
        </authorList>
    </citation>
    <scope>NUCLEOTIDE SEQUENCE</scope>
</reference>
<protein>
    <submittedName>
        <fullName evidence="1">Uncharacterized protein</fullName>
    </submittedName>
</protein>
<sequence>MVRVPMNSRILTFDNRGFEFSGDVAINLSGNTVFEFLDDDQGQWSSPGSTCDDIWDENEEVGDEDERKDNVESIANCFWEAQQQLLQATLCRTTPLETKIRTITRETIKKAKEGGELCNCEKPPPVNGGCRSCLMKAVCSRLREAGFNSAICKSKWMSSDIPSGEHTFLDVVDYSNPKRGEVRIVIELCIRREFEMAKAGEEYDKLVKGLPEVFVGKLERLMAVTKILCAAAKKCMKERKIHIAPWRKYRYMQAKWLKTTHRTTAALLFPAGDSTRRPRPRASMLTVDLLESLPNPHRTAVAVV</sequence>